<evidence type="ECO:0000259" key="4">
    <source>
        <dbReference type="PROSITE" id="PS50405"/>
    </source>
</evidence>
<feature type="domain" description="GST C-terminal" evidence="4">
    <location>
        <begin position="129"/>
        <end position="274"/>
    </location>
</feature>
<name>A0ABR1SPS0_9PEZI</name>
<proteinExistence type="inferred from homology"/>
<dbReference type="InterPro" id="IPR036282">
    <property type="entry name" value="Glutathione-S-Trfase_C_sf"/>
</dbReference>
<organism evidence="5 6">
    <name type="scientific">Apiospora marii</name>
    <dbReference type="NCBI Taxonomy" id="335849"/>
    <lineage>
        <taxon>Eukaryota</taxon>
        <taxon>Fungi</taxon>
        <taxon>Dikarya</taxon>
        <taxon>Ascomycota</taxon>
        <taxon>Pezizomycotina</taxon>
        <taxon>Sordariomycetes</taxon>
        <taxon>Xylariomycetidae</taxon>
        <taxon>Amphisphaeriales</taxon>
        <taxon>Apiosporaceae</taxon>
        <taxon>Apiospora</taxon>
    </lineage>
</organism>
<dbReference type="InterPro" id="IPR036249">
    <property type="entry name" value="Thioredoxin-like_sf"/>
</dbReference>
<evidence type="ECO:0008006" key="7">
    <source>
        <dbReference type="Google" id="ProtNLM"/>
    </source>
</evidence>
<dbReference type="SUPFAM" id="SSF52833">
    <property type="entry name" value="Thioredoxin-like"/>
    <property type="match status" value="1"/>
</dbReference>
<dbReference type="SFLD" id="SFLDS00019">
    <property type="entry name" value="Glutathione_Transferase_(cytos"/>
    <property type="match status" value="1"/>
</dbReference>
<dbReference type="InterPro" id="IPR040079">
    <property type="entry name" value="Glutathione_S-Trfase"/>
</dbReference>
<dbReference type="SUPFAM" id="SSF47616">
    <property type="entry name" value="GST C-terminal domain-like"/>
    <property type="match status" value="1"/>
</dbReference>
<feature type="region of interest" description="Disordered" evidence="2">
    <location>
        <begin position="285"/>
        <end position="317"/>
    </location>
</feature>
<dbReference type="PROSITE" id="PS50405">
    <property type="entry name" value="GST_CTER"/>
    <property type="match status" value="1"/>
</dbReference>
<dbReference type="PANTHER" id="PTHR43968">
    <property type="match status" value="1"/>
</dbReference>
<sequence length="317" mass="35759">MPMPDADLHPVATGLAKETVDKHAAEQPLKLFAGWFCPFRPARLARAGGEGDPVPQSPAVNPYHKGEQLMKANPRGLVPTLEIAPGKALYESTVLLQYLEEAYPDRAPRLLPPIAGSEGGDGTQDQQKRLFDRARARIWMDFVTSRVIPAWHRLLQFQPSSVTGGKEEGQKRLEGLRDEYRGFLLEFARAMDPEGPYFFAGDDLGMVDIALAPWVLRHWVFEHFKGITAVPEPGQAGNDNDEAAWERLRKWQTAMQSRDSVRRTESEREHYLPIYQRYADDVAQSEMAKASRSGRGVRRGRPWVAASMPENPEYRPE</sequence>
<keyword evidence="6" id="KW-1185">Reference proteome</keyword>
<dbReference type="InterPro" id="IPR004045">
    <property type="entry name" value="Glutathione_S-Trfase_N"/>
</dbReference>
<evidence type="ECO:0000313" key="6">
    <source>
        <dbReference type="Proteomes" id="UP001396898"/>
    </source>
</evidence>
<dbReference type="InterPro" id="IPR010987">
    <property type="entry name" value="Glutathione-S-Trfase_C-like"/>
</dbReference>
<protein>
    <recommendedName>
        <fullName evidence="7">Glutathione S-transferase</fullName>
    </recommendedName>
</protein>
<reference evidence="5 6" key="1">
    <citation type="submission" date="2023-01" db="EMBL/GenBank/DDBJ databases">
        <title>Analysis of 21 Apiospora genomes using comparative genomics revels a genus with tremendous synthesis potential of carbohydrate active enzymes and secondary metabolites.</title>
        <authorList>
            <person name="Sorensen T."/>
        </authorList>
    </citation>
    <scope>NUCLEOTIDE SEQUENCE [LARGE SCALE GENOMIC DNA]</scope>
    <source>
        <strain evidence="5 6">CBS 20057</strain>
    </source>
</reference>
<accession>A0ABR1SPS0</accession>
<evidence type="ECO:0000313" key="5">
    <source>
        <dbReference type="EMBL" id="KAK8035841.1"/>
    </source>
</evidence>
<comment type="caution">
    <text evidence="5">The sequence shown here is derived from an EMBL/GenBank/DDBJ whole genome shotgun (WGS) entry which is preliminary data.</text>
</comment>
<dbReference type="EMBL" id="JAQQWI010000005">
    <property type="protein sequence ID" value="KAK8035841.1"/>
    <property type="molecule type" value="Genomic_DNA"/>
</dbReference>
<dbReference type="PANTHER" id="PTHR43968:SF13">
    <property type="entry name" value="GLUTATHIONE TRANSFERASE OMEGA-1"/>
    <property type="match status" value="1"/>
</dbReference>
<dbReference type="Gene3D" id="1.20.1050.10">
    <property type="match status" value="1"/>
</dbReference>
<dbReference type="Proteomes" id="UP001396898">
    <property type="component" value="Unassembled WGS sequence"/>
</dbReference>
<gene>
    <name evidence="5" type="ORF">PG991_001914</name>
</gene>
<dbReference type="PROSITE" id="PS50404">
    <property type="entry name" value="GST_NTER"/>
    <property type="match status" value="1"/>
</dbReference>
<evidence type="ECO:0000259" key="3">
    <source>
        <dbReference type="PROSITE" id="PS50404"/>
    </source>
</evidence>
<dbReference type="SFLD" id="SFLDG00358">
    <property type="entry name" value="Main_(cytGST)"/>
    <property type="match status" value="1"/>
</dbReference>
<feature type="domain" description="GST N-terminal" evidence="3">
    <location>
        <begin position="25"/>
        <end position="107"/>
    </location>
</feature>
<comment type="similarity">
    <text evidence="1">Belongs to the GST superfamily.</text>
</comment>
<dbReference type="Pfam" id="PF13417">
    <property type="entry name" value="GST_N_3"/>
    <property type="match status" value="1"/>
</dbReference>
<evidence type="ECO:0000256" key="2">
    <source>
        <dbReference type="SAM" id="MobiDB-lite"/>
    </source>
</evidence>
<dbReference type="Gene3D" id="3.40.30.10">
    <property type="entry name" value="Glutaredoxin"/>
    <property type="match status" value="1"/>
</dbReference>
<evidence type="ECO:0000256" key="1">
    <source>
        <dbReference type="ARBA" id="ARBA00007409"/>
    </source>
</evidence>
<dbReference type="InterPro" id="IPR050983">
    <property type="entry name" value="GST_Omega/HSP26"/>
</dbReference>